<evidence type="ECO:0000256" key="1">
    <source>
        <dbReference type="ARBA" id="ARBA00001864"/>
    </source>
</evidence>
<dbReference type="AlphaFoldDB" id="A0A371K6T5"/>
<evidence type="ECO:0000256" key="3">
    <source>
        <dbReference type="ARBA" id="ARBA00011037"/>
    </source>
</evidence>
<dbReference type="Pfam" id="PF01220">
    <property type="entry name" value="DHquinase_II"/>
    <property type="match status" value="1"/>
</dbReference>
<dbReference type="InterPro" id="IPR036441">
    <property type="entry name" value="DHquinase_II_sf"/>
</dbReference>
<dbReference type="GO" id="GO:0009423">
    <property type="term" value="P:chorismate biosynthetic process"/>
    <property type="evidence" value="ECO:0007669"/>
    <property type="project" value="UniProtKB-UniPathway"/>
</dbReference>
<evidence type="ECO:0000256" key="2">
    <source>
        <dbReference type="ARBA" id="ARBA00004902"/>
    </source>
</evidence>
<proteinExistence type="inferred from homology"/>
<comment type="catalytic activity">
    <reaction evidence="1">
        <text>3-dehydroquinate = 3-dehydroshikimate + H2O</text>
        <dbReference type="Rhea" id="RHEA:21096"/>
        <dbReference type="ChEBI" id="CHEBI:15377"/>
        <dbReference type="ChEBI" id="CHEBI:16630"/>
        <dbReference type="ChEBI" id="CHEBI:32364"/>
        <dbReference type="EC" id="4.2.1.10"/>
    </reaction>
</comment>
<sequence length="142" mass="14853">MILRGPESHSTGVRVLDAVRARLAESAADAGKTIALRCCRSEAELVDGLSGLRADEVELLLFDPGACMPASERLRGALATLSLPYIEVHDDDMDALEPSLADAGDCVARVHGYAAQSYTLALAIALEHLGCAECGHGVHVGT</sequence>
<organism evidence="7 8">
    <name type="scientific">Lysobacter silvisoli</name>
    <dbReference type="NCBI Taxonomy" id="2293254"/>
    <lineage>
        <taxon>Bacteria</taxon>
        <taxon>Pseudomonadati</taxon>
        <taxon>Pseudomonadota</taxon>
        <taxon>Gammaproteobacteria</taxon>
        <taxon>Lysobacterales</taxon>
        <taxon>Lysobacteraceae</taxon>
        <taxon>Lysobacter</taxon>
    </lineage>
</organism>
<keyword evidence="6" id="KW-0456">Lyase</keyword>
<dbReference type="Gene3D" id="3.40.50.9100">
    <property type="entry name" value="Dehydroquinase, class II"/>
    <property type="match status" value="1"/>
</dbReference>
<dbReference type="EC" id="4.2.1.10" evidence="5"/>
<evidence type="ECO:0000313" key="8">
    <source>
        <dbReference type="Proteomes" id="UP000264492"/>
    </source>
</evidence>
<evidence type="ECO:0000256" key="6">
    <source>
        <dbReference type="ARBA" id="ARBA00023239"/>
    </source>
</evidence>
<dbReference type="PIRSF" id="PIRSF001399">
    <property type="entry name" value="DHquinase_II"/>
    <property type="match status" value="1"/>
</dbReference>
<protein>
    <recommendedName>
        <fullName evidence="5">3-dehydroquinate dehydratase</fullName>
        <ecNumber evidence="5">4.2.1.10</ecNumber>
    </recommendedName>
</protein>
<dbReference type="InterPro" id="IPR001874">
    <property type="entry name" value="DHquinase_II"/>
</dbReference>
<evidence type="ECO:0000256" key="4">
    <source>
        <dbReference type="ARBA" id="ARBA00011193"/>
    </source>
</evidence>
<comment type="pathway">
    <text evidence="2">Metabolic intermediate biosynthesis; chorismate biosynthesis; chorismate from D-erythrose 4-phosphate and phosphoenolpyruvate: step 3/7.</text>
</comment>
<comment type="similarity">
    <text evidence="3">Belongs to the type-II 3-dehydroquinase family.</text>
</comment>
<dbReference type="UniPathway" id="UPA00053">
    <property type="reaction ID" value="UER00086"/>
</dbReference>
<dbReference type="OrthoDB" id="5984855at2"/>
<evidence type="ECO:0000256" key="5">
    <source>
        <dbReference type="ARBA" id="ARBA00012060"/>
    </source>
</evidence>
<accession>A0A371K6T5</accession>
<dbReference type="GO" id="GO:0003855">
    <property type="term" value="F:3-dehydroquinate dehydratase activity"/>
    <property type="evidence" value="ECO:0007669"/>
    <property type="project" value="UniProtKB-EC"/>
</dbReference>
<comment type="subunit">
    <text evidence="4">Homododecamer.</text>
</comment>
<name>A0A371K6T5_9GAMM</name>
<evidence type="ECO:0000313" key="7">
    <source>
        <dbReference type="EMBL" id="RDZ29671.1"/>
    </source>
</evidence>
<reference evidence="7 8" key="1">
    <citation type="submission" date="2018-08" db="EMBL/GenBank/DDBJ databases">
        <title>Lysobacter sp. zong2l5, whole genome shotgun sequence.</title>
        <authorList>
            <person name="Zhang X."/>
            <person name="Feng G."/>
            <person name="Zhu H."/>
        </authorList>
    </citation>
    <scope>NUCLEOTIDE SEQUENCE [LARGE SCALE GENOMIC DNA]</scope>
    <source>
        <strain evidence="8">zong2l5</strain>
    </source>
</reference>
<dbReference type="SUPFAM" id="SSF52304">
    <property type="entry name" value="Type II 3-dehydroquinate dehydratase"/>
    <property type="match status" value="1"/>
</dbReference>
<gene>
    <name evidence="7" type="ORF">DX914_02875</name>
</gene>
<dbReference type="Proteomes" id="UP000264492">
    <property type="component" value="Unassembled WGS sequence"/>
</dbReference>
<comment type="caution">
    <text evidence="7">The sequence shown here is derived from an EMBL/GenBank/DDBJ whole genome shotgun (WGS) entry which is preliminary data.</text>
</comment>
<dbReference type="EMBL" id="QTSU01000001">
    <property type="protein sequence ID" value="RDZ29671.1"/>
    <property type="molecule type" value="Genomic_DNA"/>
</dbReference>
<keyword evidence="8" id="KW-1185">Reference proteome</keyword>